<evidence type="ECO:0000256" key="1">
    <source>
        <dbReference type="SAM" id="MobiDB-lite"/>
    </source>
</evidence>
<evidence type="ECO:0000313" key="3">
    <source>
        <dbReference type="EMBL" id="EXU94491.1"/>
    </source>
</evidence>
<feature type="region of interest" description="Disordered" evidence="1">
    <location>
        <begin position="27"/>
        <end position="46"/>
    </location>
</feature>
<dbReference type="HOGENOM" id="CLU_070376_0_0_1"/>
<name>A0A014NZW3_9HYPO</name>
<evidence type="ECO:0000256" key="2">
    <source>
        <dbReference type="SAM" id="SignalP"/>
    </source>
</evidence>
<comment type="caution">
    <text evidence="3">The sequence shown here is derived from an EMBL/GenBank/DDBJ whole genome shotgun (WGS) entry which is preliminary data.</text>
</comment>
<feature type="compositionally biased region" description="Low complexity" evidence="1">
    <location>
        <begin position="231"/>
        <end position="245"/>
    </location>
</feature>
<feature type="region of interest" description="Disordered" evidence="1">
    <location>
        <begin position="164"/>
        <end position="283"/>
    </location>
</feature>
<reference evidence="3 4" key="1">
    <citation type="submission" date="2014-02" db="EMBL/GenBank/DDBJ databases">
        <title>The genome sequence of the entomopathogenic fungus Metarhizium robertsii ARSEF 2575.</title>
        <authorList>
            <person name="Giuliano Garisto Donzelli B."/>
            <person name="Roe B.A."/>
            <person name="Macmil S.L."/>
            <person name="Krasnoff S.B."/>
            <person name="Gibson D.M."/>
        </authorList>
    </citation>
    <scope>NUCLEOTIDE SEQUENCE [LARGE SCALE GENOMIC DNA]</scope>
    <source>
        <strain evidence="3 4">ARSEF 2575</strain>
    </source>
</reference>
<feature type="compositionally biased region" description="Polar residues" evidence="1">
    <location>
        <begin position="179"/>
        <end position="193"/>
    </location>
</feature>
<protein>
    <submittedName>
        <fullName evidence="3">Uncharacterized protein</fullName>
    </submittedName>
</protein>
<gene>
    <name evidence="3" type="ORF">X797_012439</name>
</gene>
<feature type="chain" id="PRO_5001473124" evidence="2">
    <location>
        <begin position="18"/>
        <end position="340"/>
    </location>
</feature>
<feature type="signal peptide" evidence="2">
    <location>
        <begin position="1"/>
        <end position="17"/>
    </location>
</feature>
<dbReference type="Proteomes" id="UP000030151">
    <property type="component" value="Unassembled WGS sequence"/>
</dbReference>
<keyword evidence="2" id="KW-0732">Signal</keyword>
<proteinExistence type="predicted"/>
<feature type="compositionally biased region" description="Polar residues" evidence="1">
    <location>
        <begin position="200"/>
        <end position="209"/>
    </location>
</feature>
<organism evidence="3 4">
    <name type="scientific">Metarhizium robertsii</name>
    <dbReference type="NCBI Taxonomy" id="568076"/>
    <lineage>
        <taxon>Eukaryota</taxon>
        <taxon>Fungi</taxon>
        <taxon>Dikarya</taxon>
        <taxon>Ascomycota</taxon>
        <taxon>Pezizomycotina</taxon>
        <taxon>Sordariomycetes</taxon>
        <taxon>Hypocreomycetidae</taxon>
        <taxon>Hypocreales</taxon>
        <taxon>Clavicipitaceae</taxon>
        <taxon>Metarhizium</taxon>
    </lineage>
</organism>
<dbReference type="AlphaFoldDB" id="A0A014NZW3"/>
<evidence type="ECO:0000313" key="4">
    <source>
        <dbReference type="Proteomes" id="UP000030151"/>
    </source>
</evidence>
<dbReference type="EMBL" id="JELW01000306">
    <property type="protein sequence ID" value="EXU94491.1"/>
    <property type="molecule type" value="Genomic_DNA"/>
</dbReference>
<feature type="compositionally biased region" description="Basic and acidic residues" evidence="1">
    <location>
        <begin position="246"/>
        <end position="261"/>
    </location>
</feature>
<accession>A0A014NZW3</accession>
<sequence length="340" mass="37105">MKSAPLLLARLAGLALAGPILGNTNTDTIKGTSAPAEQPKPQESVPVPPGLTEYFPFYTNRICEVAEEDDQANCKEQIKKCWVEAEQLKPGDEWKNGMDSCLRKTYLDLPPFLQFATRFCLSLVNDWDCEDRVRTCRQEAANGPAAERDSQIYSCLQKYYPNETQEQTDGEGALPFSDVNATATQSGQPQNSGDFEEAQAESSSNAQHSGKTERPTDCPAVADPTAQNEGPSDFPSPAVSDVVDVPGHDRVTALPVDKPDVDASDDTTIPAPDKQPGQAGQPAHPIEEVDRQLNEHCGRLGVNTQDCMSAAFRCTGQVKIDATMEEFLKCVDRTRLEKSR</sequence>